<evidence type="ECO:0000256" key="2">
    <source>
        <dbReference type="ARBA" id="ARBA00006576"/>
    </source>
</evidence>
<keyword evidence="8" id="KW-1185">Reference proteome</keyword>
<comment type="cofactor">
    <cofactor evidence="1">
        <name>Zn(2+)</name>
        <dbReference type="ChEBI" id="CHEBI:29105"/>
    </cofactor>
</comment>
<evidence type="ECO:0000256" key="4">
    <source>
        <dbReference type="ARBA" id="ARBA00022801"/>
    </source>
</evidence>
<evidence type="ECO:0000313" key="7">
    <source>
        <dbReference type="EMBL" id="MFD0958602.1"/>
    </source>
</evidence>
<evidence type="ECO:0000313" key="8">
    <source>
        <dbReference type="Proteomes" id="UP001596989"/>
    </source>
</evidence>
<keyword evidence="4" id="KW-0378">Hydrolase</keyword>
<dbReference type="InterPro" id="IPR016193">
    <property type="entry name" value="Cytidine_deaminase-like"/>
</dbReference>
<dbReference type="Proteomes" id="UP001596989">
    <property type="component" value="Unassembled WGS sequence"/>
</dbReference>
<keyword evidence="3" id="KW-0479">Metal-binding</keyword>
<organism evidence="7 8">
    <name type="scientific">Paenibacillus chungangensis</name>
    <dbReference type="NCBI Taxonomy" id="696535"/>
    <lineage>
        <taxon>Bacteria</taxon>
        <taxon>Bacillati</taxon>
        <taxon>Bacillota</taxon>
        <taxon>Bacilli</taxon>
        <taxon>Bacillales</taxon>
        <taxon>Paenibacillaceae</taxon>
        <taxon>Paenibacillus</taxon>
    </lineage>
</organism>
<dbReference type="InterPro" id="IPR016192">
    <property type="entry name" value="APOBEC/CMP_deaminase_Zn-bd"/>
</dbReference>
<dbReference type="Gene3D" id="3.40.140.10">
    <property type="entry name" value="Cytidine Deaminase, domain 2"/>
    <property type="match status" value="1"/>
</dbReference>
<dbReference type="PROSITE" id="PS51747">
    <property type="entry name" value="CYT_DCMP_DEAMINASES_2"/>
    <property type="match status" value="1"/>
</dbReference>
<evidence type="ECO:0000259" key="6">
    <source>
        <dbReference type="PROSITE" id="PS51747"/>
    </source>
</evidence>
<name>A0ABW3HM80_9BACL</name>
<evidence type="ECO:0000256" key="5">
    <source>
        <dbReference type="ARBA" id="ARBA00022833"/>
    </source>
</evidence>
<dbReference type="PANTHER" id="PTHR11086:SF18">
    <property type="entry name" value="DEOXYCYTIDYLATE DEAMINASE"/>
    <property type="match status" value="1"/>
</dbReference>
<dbReference type="Pfam" id="PF00383">
    <property type="entry name" value="dCMP_cyt_deam_1"/>
    <property type="match status" value="1"/>
</dbReference>
<evidence type="ECO:0000256" key="3">
    <source>
        <dbReference type="ARBA" id="ARBA00022723"/>
    </source>
</evidence>
<comment type="caution">
    <text evidence="7">The sequence shown here is derived from an EMBL/GenBank/DDBJ whole genome shotgun (WGS) entry which is preliminary data.</text>
</comment>
<dbReference type="InterPro" id="IPR015517">
    <property type="entry name" value="dCMP_deaminase-rel"/>
</dbReference>
<dbReference type="PANTHER" id="PTHR11086">
    <property type="entry name" value="DEOXYCYTIDYLATE DEAMINASE-RELATED"/>
    <property type="match status" value="1"/>
</dbReference>
<dbReference type="PROSITE" id="PS00903">
    <property type="entry name" value="CYT_DCMP_DEAMINASES_1"/>
    <property type="match status" value="1"/>
</dbReference>
<dbReference type="InterPro" id="IPR016473">
    <property type="entry name" value="dCMP_deaminase"/>
</dbReference>
<dbReference type="PIRSF" id="PIRSF006019">
    <property type="entry name" value="dCMP_deaminase"/>
    <property type="match status" value="1"/>
</dbReference>
<evidence type="ECO:0000256" key="1">
    <source>
        <dbReference type="ARBA" id="ARBA00001947"/>
    </source>
</evidence>
<dbReference type="RefSeq" id="WP_377562402.1">
    <property type="nucleotide sequence ID" value="NZ_JBHTJZ010000005.1"/>
</dbReference>
<accession>A0ABW3HM80</accession>
<dbReference type="CDD" id="cd01286">
    <property type="entry name" value="deoxycytidylate_deaminase"/>
    <property type="match status" value="1"/>
</dbReference>
<comment type="similarity">
    <text evidence="2">Belongs to the cytidine and deoxycytidylate deaminase family.</text>
</comment>
<gene>
    <name evidence="7" type="ORF">ACFQ2I_04295</name>
</gene>
<dbReference type="SUPFAM" id="SSF53927">
    <property type="entry name" value="Cytidine deaminase-like"/>
    <property type="match status" value="1"/>
</dbReference>
<dbReference type="InterPro" id="IPR002125">
    <property type="entry name" value="CMP_dCMP_dom"/>
</dbReference>
<reference evidence="8" key="1">
    <citation type="journal article" date="2019" name="Int. J. Syst. Evol. Microbiol.">
        <title>The Global Catalogue of Microorganisms (GCM) 10K type strain sequencing project: providing services to taxonomists for standard genome sequencing and annotation.</title>
        <authorList>
            <consortium name="The Broad Institute Genomics Platform"/>
            <consortium name="The Broad Institute Genome Sequencing Center for Infectious Disease"/>
            <person name="Wu L."/>
            <person name="Ma J."/>
        </authorList>
    </citation>
    <scope>NUCLEOTIDE SEQUENCE [LARGE SCALE GENOMIC DNA]</scope>
    <source>
        <strain evidence="8">CCUG 59129</strain>
    </source>
</reference>
<proteinExistence type="inferred from homology"/>
<sequence>MATGNDALRKDWDTYFMDIAYMVSTRSRCPRRHVGTVLVQGKKLLGTAYNGAPMGVQDCEEAGCMIAEQYEVQLIDGKEQMVKKQRCIRTIHAEQNLLLFTDRADREGSTVYVTDQPCWTCANMLANSGIVEIVYHRSYPKDSDKVHNLMAGKGIVFRQLNHYEPPPQAGMEVTQ</sequence>
<feature type="domain" description="CMP/dCMP-type deaminase" evidence="6">
    <location>
        <begin position="11"/>
        <end position="157"/>
    </location>
</feature>
<dbReference type="EMBL" id="JBHTJZ010000005">
    <property type="protein sequence ID" value="MFD0958602.1"/>
    <property type="molecule type" value="Genomic_DNA"/>
</dbReference>
<protein>
    <submittedName>
        <fullName evidence="7">Deoxycytidylate deaminase</fullName>
    </submittedName>
</protein>
<dbReference type="InterPro" id="IPR035105">
    <property type="entry name" value="Deoxycytidylate_deaminase_dom"/>
</dbReference>
<keyword evidence="5" id="KW-0862">Zinc</keyword>